<keyword evidence="6 11" id="KW-0378">Hydrolase</keyword>
<feature type="transmembrane region" description="Helical" evidence="13">
    <location>
        <begin position="84"/>
        <end position="101"/>
    </location>
</feature>
<keyword evidence="7 11" id="KW-0862">Zinc</keyword>
<feature type="compositionally biased region" description="Gly residues" evidence="12">
    <location>
        <begin position="422"/>
        <end position="431"/>
    </location>
</feature>
<evidence type="ECO:0000256" key="6">
    <source>
        <dbReference type="ARBA" id="ARBA00022801"/>
    </source>
</evidence>
<feature type="region of interest" description="Disordered" evidence="12">
    <location>
        <begin position="1"/>
        <end position="22"/>
    </location>
</feature>
<dbReference type="GO" id="GO:0046872">
    <property type="term" value="F:metal ion binding"/>
    <property type="evidence" value="ECO:0007669"/>
    <property type="project" value="UniProtKB-KW"/>
</dbReference>
<dbReference type="GO" id="GO:0006508">
    <property type="term" value="P:proteolysis"/>
    <property type="evidence" value="ECO:0007669"/>
    <property type="project" value="UniProtKB-KW"/>
</dbReference>
<evidence type="ECO:0000256" key="9">
    <source>
        <dbReference type="ARBA" id="ARBA00023049"/>
    </source>
</evidence>
<proteinExistence type="inferred from homology"/>
<keyword evidence="5" id="KW-0479">Metal-binding</keyword>
<feature type="transmembrane region" description="Helical" evidence="13">
    <location>
        <begin position="46"/>
        <end position="72"/>
    </location>
</feature>
<comment type="caution">
    <text evidence="15">The sequence shown here is derived from an EMBL/GenBank/DDBJ whole genome shotgun (WGS) entry which is preliminary data.</text>
</comment>
<dbReference type="AlphaFoldDB" id="A0A7Z0ILT7"/>
<evidence type="ECO:0000256" key="8">
    <source>
        <dbReference type="ARBA" id="ARBA00022989"/>
    </source>
</evidence>
<evidence type="ECO:0000256" key="13">
    <source>
        <dbReference type="SAM" id="Phobius"/>
    </source>
</evidence>
<evidence type="ECO:0000256" key="3">
    <source>
        <dbReference type="ARBA" id="ARBA00022670"/>
    </source>
</evidence>
<comment type="subcellular location">
    <subcellularLocation>
        <location evidence="1">Cell membrane</location>
        <topology evidence="1">Multi-pass membrane protein</topology>
    </subcellularLocation>
</comment>
<protein>
    <submittedName>
        <fullName evidence="15">Zn-dependent protease with chaperone function</fullName>
    </submittedName>
</protein>
<evidence type="ECO:0000256" key="5">
    <source>
        <dbReference type="ARBA" id="ARBA00022723"/>
    </source>
</evidence>
<keyword evidence="2" id="KW-1003">Cell membrane</keyword>
<evidence type="ECO:0000256" key="10">
    <source>
        <dbReference type="ARBA" id="ARBA00023136"/>
    </source>
</evidence>
<dbReference type="Gene3D" id="3.30.2010.10">
    <property type="entry name" value="Metalloproteases ('zincins'), catalytic domain"/>
    <property type="match status" value="1"/>
</dbReference>
<dbReference type="InterPro" id="IPR050083">
    <property type="entry name" value="HtpX_protease"/>
</dbReference>
<evidence type="ECO:0000256" key="11">
    <source>
        <dbReference type="RuleBase" id="RU003983"/>
    </source>
</evidence>
<dbReference type="PANTHER" id="PTHR43221:SF1">
    <property type="entry name" value="PROTEASE HTPX"/>
    <property type="match status" value="1"/>
</dbReference>
<keyword evidence="3 11" id="KW-0645">Protease</keyword>
<feature type="domain" description="Peptidase M48" evidence="14">
    <location>
        <begin position="206"/>
        <end position="298"/>
    </location>
</feature>
<dbReference type="Pfam" id="PF01435">
    <property type="entry name" value="Peptidase_M48"/>
    <property type="match status" value="2"/>
</dbReference>
<name>A0A7Z0ILT7_9ACTN</name>
<accession>A0A7Z0ILT7</accession>
<dbReference type="InterPro" id="IPR001915">
    <property type="entry name" value="Peptidase_M48"/>
</dbReference>
<evidence type="ECO:0000256" key="4">
    <source>
        <dbReference type="ARBA" id="ARBA00022692"/>
    </source>
</evidence>
<dbReference type="CDD" id="cd07325">
    <property type="entry name" value="M48_Ste24p_like"/>
    <property type="match status" value="1"/>
</dbReference>
<dbReference type="GO" id="GO:0004222">
    <property type="term" value="F:metalloendopeptidase activity"/>
    <property type="evidence" value="ECO:0007669"/>
    <property type="project" value="InterPro"/>
</dbReference>
<dbReference type="PANTHER" id="PTHR43221">
    <property type="entry name" value="PROTEASE HTPX"/>
    <property type="match status" value="1"/>
</dbReference>
<evidence type="ECO:0000313" key="16">
    <source>
        <dbReference type="Proteomes" id="UP000527616"/>
    </source>
</evidence>
<feature type="domain" description="Peptidase M48" evidence="14">
    <location>
        <begin position="127"/>
        <end position="202"/>
    </location>
</feature>
<keyword evidence="16" id="KW-1185">Reference proteome</keyword>
<organism evidence="15 16">
    <name type="scientific">Naumannella cuiyingiana</name>
    <dbReference type="NCBI Taxonomy" id="1347891"/>
    <lineage>
        <taxon>Bacteria</taxon>
        <taxon>Bacillati</taxon>
        <taxon>Actinomycetota</taxon>
        <taxon>Actinomycetes</taxon>
        <taxon>Propionibacteriales</taxon>
        <taxon>Propionibacteriaceae</taxon>
        <taxon>Naumannella</taxon>
    </lineage>
</organism>
<gene>
    <name evidence="15" type="ORF">GGQ54_002579</name>
</gene>
<comment type="cofactor">
    <cofactor evidence="11">
        <name>Zn(2+)</name>
        <dbReference type="ChEBI" id="CHEBI:29105"/>
    </cofactor>
    <text evidence="11">Binds 1 zinc ion per subunit.</text>
</comment>
<keyword evidence="10 13" id="KW-0472">Membrane</keyword>
<keyword evidence="8 13" id="KW-1133">Transmembrane helix</keyword>
<dbReference type="GO" id="GO:0005886">
    <property type="term" value="C:plasma membrane"/>
    <property type="evidence" value="ECO:0007669"/>
    <property type="project" value="UniProtKB-SubCell"/>
</dbReference>
<reference evidence="15 16" key="1">
    <citation type="submission" date="2020-07" db="EMBL/GenBank/DDBJ databases">
        <title>Sequencing the genomes of 1000 actinobacteria strains.</title>
        <authorList>
            <person name="Klenk H.-P."/>
        </authorList>
    </citation>
    <scope>NUCLEOTIDE SEQUENCE [LARGE SCALE GENOMIC DNA]</scope>
    <source>
        <strain evidence="15 16">DSM 103164</strain>
    </source>
</reference>
<dbReference type="EMBL" id="JACBZS010000001">
    <property type="protein sequence ID" value="NYI72019.1"/>
    <property type="molecule type" value="Genomic_DNA"/>
</dbReference>
<evidence type="ECO:0000256" key="2">
    <source>
        <dbReference type="ARBA" id="ARBA00022475"/>
    </source>
</evidence>
<evidence type="ECO:0000256" key="7">
    <source>
        <dbReference type="ARBA" id="ARBA00022833"/>
    </source>
</evidence>
<feature type="region of interest" description="Disordered" evidence="12">
    <location>
        <begin position="389"/>
        <end position="431"/>
    </location>
</feature>
<dbReference type="RefSeq" id="WP_218843865.1">
    <property type="nucleotide sequence ID" value="NZ_JACBZS010000001.1"/>
</dbReference>
<keyword evidence="9 11" id="KW-0482">Metalloprotease</keyword>
<evidence type="ECO:0000313" key="15">
    <source>
        <dbReference type="EMBL" id="NYI72019.1"/>
    </source>
</evidence>
<keyword evidence="4 13" id="KW-0812">Transmembrane</keyword>
<evidence type="ECO:0000259" key="14">
    <source>
        <dbReference type="Pfam" id="PF01435"/>
    </source>
</evidence>
<evidence type="ECO:0000256" key="1">
    <source>
        <dbReference type="ARBA" id="ARBA00004651"/>
    </source>
</evidence>
<sequence>MSQNVPPAVPPDPTPEQRDPAAPTLTNFATIMPGPQRLAMRHPGELPWLVIGIALTLANYVGVVVLIVLIATGTPVTEGDTSGVLDQLILLALLLPLIIFVSRATMYAQLRVNSVRMSPTQFPQGYRMVCEAAYEAGLRRVPDAYVVLGNGQINAFAAGHGFRRFVAVYSDLFEIGGEARDPDALRFIIGHEVGHIAAGHVSYFRLVFTTALNQIPPLRGFLSRAQEYTADNYGYRYCAPGASGAMATLAAGKYLNVNVDTNEFADRATQERSLWTWLVNLMQSHPVLTWRTQALRDRSKPGALFWPPKFVPSGIPSLPSGSAPTRDWPDPYESLVFLQTYPPAGPPQFGANFPVPRPGTGYSVPGQTDYGYRELYHGWMQGGPVPPGTVVPGWATPGTPPAGPYPGDGPGSGPADEAPGPDGAGGEFPRR</sequence>
<dbReference type="Proteomes" id="UP000527616">
    <property type="component" value="Unassembled WGS sequence"/>
</dbReference>
<evidence type="ECO:0000256" key="12">
    <source>
        <dbReference type="SAM" id="MobiDB-lite"/>
    </source>
</evidence>
<comment type="similarity">
    <text evidence="11">Belongs to the peptidase M48 family.</text>
</comment>